<accession>A0A8J5H3Y7</accession>
<dbReference type="SUPFAM" id="SSF54534">
    <property type="entry name" value="FKBP-like"/>
    <property type="match status" value="1"/>
</dbReference>
<dbReference type="Gene3D" id="3.40.250.10">
    <property type="entry name" value="Rhodanese-like domain"/>
    <property type="match status" value="1"/>
</dbReference>
<dbReference type="PROSITE" id="PS50198">
    <property type="entry name" value="PPIC_PPIASE_2"/>
    <property type="match status" value="1"/>
</dbReference>
<comment type="caution">
    <text evidence="4">The sequence shown here is derived from an EMBL/GenBank/DDBJ whole genome shotgun (WGS) entry which is preliminary data.</text>
</comment>
<organism evidence="4 5">
    <name type="scientific">Zingiber officinale</name>
    <name type="common">Ginger</name>
    <name type="synonym">Amomum zingiber</name>
    <dbReference type="NCBI Taxonomy" id="94328"/>
    <lineage>
        <taxon>Eukaryota</taxon>
        <taxon>Viridiplantae</taxon>
        <taxon>Streptophyta</taxon>
        <taxon>Embryophyta</taxon>
        <taxon>Tracheophyta</taxon>
        <taxon>Spermatophyta</taxon>
        <taxon>Magnoliopsida</taxon>
        <taxon>Liliopsida</taxon>
        <taxon>Zingiberales</taxon>
        <taxon>Zingiberaceae</taxon>
        <taxon>Zingiber</taxon>
    </lineage>
</organism>
<feature type="domain" description="Rhodanese" evidence="3">
    <location>
        <begin position="304"/>
        <end position="396"/>
    </location>
</feature>
<evidence type="ECO:0000259" key="3">
    <source>
        <dbReference type="PROSITE" id="PS50206"/>
    </source>
</evidence>
<gene>
    <name evidence="4" type="ORF">ZIOFF_021510</name>
</gene>
<protein>
    <recommendedName>
        <fullName evidence="6">Rhodanese-like/PpiC domain-containing protein 12</fullName>
    </recommendedName>
</protein>
<evidence type="ECO:0000256" key="1">
    <source>
        <dbReference type="PROSITE-ProRule" id="PRU00278"/>
    </source>
</evidence>
<dbReference type="GO" id="GO:0003755">
    <property type="term" value="F:peptidyl-prolyl cis-trans isomerase activity"/>
    <property type="evidence" value="ECO:0007669"/>
    <property type="project" value="UniProtKB-KW"/>
</dbReference>
<evidence type="ECO:0000259" key="2">
    <source>
        <dbReference type="PROSITE" id="PS50198"/>
    </source>
</evidence>
<dbReference type="InterPro" id="IPR046357">
    <property type="entry name" value="PPIase_dom_sf"/>
</dbReference>
<dbReference type="InterPro" id="IPR036873">
    <property type="entry name" value="Rhodanese-like_dom_sf"/>
</dbReference>
<sequence length="398" mass="45051">MPFLFGSTHDEFCHLHTGVERSAEIWRQRIDDIAMRSLPMASALRSLASPIFVLHNLRAPSIDSASRPPSFQSSFHPKPSFSSRQRLRISPFSSPSSVKWSSFMADAPRLQSRVCFSAGISGRENKELLVQHLLVGEDNLKLLLELQQRISGGVDLSDLAVEYSLCPSKENGGMLGWIRKGQTVLLQFLFIVLIILMRASQSKHLMLISKISLIVMKVKCHSSVIFLDVVFIIPRQYSDECCYQLTFQVPEFEEAVFNAPLNKVVRCKTKYGWHLLQVLSEREESILQDMDPEDLHSKMQDPGFFEEAQLIDVREPEEVAQASLPGFKVLPLRQFGTWGSLITEEFDPQKDTYVLCHHGVRSLQVAQWLQTQGFKKVFNVAGGIHAYSVKADPSVPKY</sequence>
<dbReference type="SMART" id="SM00450">
    <property type="entry name" value="RHOD"/>
    <property type="match status" value="1"/>
</dbReference>
<dbReference type="Pfam" id="PF00639">
    <property type="entry name" value="Rotamase"/>
    <property type="match status" value="1"/>
</dbReference>
<dbReference type="AlphaFoldDB" id="A0A8J5H3Y7"/>
<dbReference type="InterPro" id="IPR052204">
    <property type="entry name" value="PpiC/parvulin_rotamase"/>
</dbReference>
<keyword evidence="1" id="KW-0697">Rotamase</keyword>
<dbReference type="InterPro" id="IPR001763">
    <property type="entry name" value="Rhodanese-like_dom"/>
</dbReference>
<reference evidence="4 5" key="1">
    <citation type="submission" date="2020-08" db="EMBL/GenBank/DDBJ databases">
        <title>Plant Genome Project.</title>
        <authorList>
            <person name="Zhang R.-G."/>
        </authorList>
    </citation>
    <scope>NUCLEOTIDE SEQUENCE [LARGE SCALE GENOMIC DNA]</scope>
    <source>
        <tissue evidence="4">Rhizome</tissue>
    </source>
</reference>
<proteinExistence type="predicted"/>
<dbReference type="InterPro" id="IPR000297">
    <property type="entry name" value="PPIase_PpiC"/>
</dbReference>
<dbReference type="EMBL" id="JACMSC010000006">
    <property type="protein sequence ID" value="KAG6518108.1"/>
    <property type="molecule type" value="Genomic_DNA"/>
</dbReference>
<feature type="domain" description="PpiC" evidence="2">
    <location>
        <begin position="125"/>
        <end position="182"/>
    </location>
</feature>
<dbReference type="Proteomes" id="UP000734854">
    <property type="component" value="Unassembled WGS sequence"/>
</dbReference>
<dbReference type="PANTHER" id="PTHR43629:SF2">
    <property type="entry name" value="RHODANESE-LIKE_PPIC DOMAIN-CONTAINING PROTEIN 12, CHLOROPLASTIC"/>
    <property type="match status" value="1"/>
</dbReference>
<dbReference type="Pfam" id="PF00581">
    <property type="entry name" value="Rhodanese"/>
    <property type="match status" value="1"/>
</dbReference>
<evidence type="ECO:0000313" key="4">
    <source>
        <dbReference type="EMBL" id="KAG6518108.1"/>
    </source>
</evidence>
<dbReference type="PROSITE" id="PS50206">
    <property type="entry name" value="RHODANESE_3"/>
    <property type="match status" value="1"/>
</dbReference>
<keyword evidence="5" id="KW-1185">Reference proteome</keyword>
<dbReference type="PANTHER" id="PTHR43629">
    <property type="entry name" value="PEPTIDYL-PROLYL CIS-TRANS ISOMERASE"/>
    <property type="match status" value="1"/>
</dbReference>
<name>A0A8J5H3Y7_ZINOF</name>
<dbReference type="SUPFAM" id="SSF52821">
    <property type="entry name" value="Rhodanese/Cell cycle control phosphatase"/>
    <property type="match status" value="1"/>
</dbReference>
<evidence type="ECO:0000313" key="5">
    <source>
        <dbReference type="Proteomes" id="UP000734854"/>
    </source>
</evidence>
<dbReference type="Gene3D" id="3.10.50.40">
    <property type="match status" value="1"/>
</dbReference>
<keyword evidence="1" id="KW-0413">Isomerase</keyword>
<evidence type="ECO:0008006" key="6">
    <source>
        <dbReference type="Google" id="ProtNLM"/>
    </source>
</evidence>